<proteinExistence type="predicted"/>
<dbReference type="EMBL" id="JARBHB010000004">
    <property type="protein sequence ID" value="KAJ8884755.1"/>
    <property type="molecule type" value="Genomic_DNA"/>
</dbReference>
<feature type="transmembrane region" description="Helical" evidence="1">
    <location>
        <begin position="12"/>
        <end position="31"/>
    </location>
</feature>
<evidence type="ECO:0000313" key="2">
    <source>
        <dbReference type="EMBL" id="KAJ8884755.1"/>
    </source>
</evidence>
<comment type="caution">
    <text evidence="2">The sequence shown here is derived from an EMBL/GenBank/DDBJ whole genome shotgun (WGS) entry which is preliminary data.</text>
</comment>
<keyword evidence="1" id="KW-0472">Membrane</keyword>
<reference evidence="2 3" key="1">
    <citation type="submission" date="2023-02" db="EMBL/GenBank/DDBJ databases">
        <title>LHISI_Scaffold_Assembly.</title>
        <authorList>
            <person name="Stuart O.P."/>
            <person name="Cleave R."/>
            <person name="Magrath M.J.L."/>
            <person name="Mikheyev A.S."/>
        </authorList>
    </citation>
    <scope>NUCLEOTIDE SEQUENCE [LARGE SCALE GENOMIC DNA]</scope>
    <source>
        <strain evidence="2">Daus_M_001</strain>
        <tissue evidence="2">Leg muscle</tissue>
    </source>
</reference>
<sequence>MVCDQLKKDVLAVVGYTYFMVFSTMSVFYLFKDTPARREDYVKVTDSSVFPLKFCSVRWVEKWTVAARAIEMWPHVLKNVKSILEKKFPNTKSAIIEAADDPLTPVKLLVFQSFVKQVESFLIAYHSDESDMLKMLRGLRERLIKNDVIKKANSCGKHIRIKVAKKKIICL</sequence>
<organism evidence="2 3">
    <name type="scientific">Dryococelus australis</name>
    <dbReference type="NCBI Taxonomy" id="614101"/>
    <lineage>
        <taxon>Eukaryota</taxon>
        <taxon>Metazoa</taxon>
        <taxon>Ecdysozoa</taxon>
        <taxon>Arthropoda</taxon>
        <taxon>Hexapoda</taxon>
        <taxon>Insecta</taxon>
        <taxon>Pterygota</taxon>
        <taxon>Neoptera</taxon>
        <taxon>Polyneoptera</taxon>
        <taxon>Phasmatodea</taxon>
        <taxon>Verophasmatodea</taxon>
        <taxon>Anareolatae</taxon>
        <taxon>Phasmatidae</taxon>
        <taxon>Eurycanthinae</taxon>
        <taxon>Dryococelus</taxon>
    </lineage>
</organism>
<dbReference type="Proteomes" id="UP001159363">
    <property type="component" value="Chromosome X"/>
</dbReference>
<evidence type="ECO:0000256" key="1">
    <source>
        <dbReference type="SAM" id="Phobius"/>
    </source>
</evidence>
<evidence type="ECO:0000313" key="3">
    <source>
        <dbReference type="Proteomes" id="UP001159363"/>
    </source>
</evidence>
<keyword evidence="1" id="KW-0812">Transmembrane</keyword>
<keyword evidence="1" id="KW-1133">Transmembrane helix</keyword>
<accession>A0ABQ9HKQ0</accession>
<keyword evidence="3" id="KW-1185">Reference proteome</keyword>
<name>A0ABQ9HKQ0_9NEOP</name>
<gene>
    <name evidence="2" type="ORF">PR048_010951</name>
</gene>
<protein>
    <submittedName>
        <fullName evidence="2">Uncharacterized protein</fullName>
    </submittedName>
</protein>